<proteinExistence type="predicted"/>
<gene>
    <name evidence="1" type="ORF">OPT61_g6821</name>
</gene>
<name>A0ACC2I5S9_9PLEO</name>
<comment type="caution">
    <text evidence="1">The sequence shown here is derived from an EMBL/GenBank/DDBJ whole genome shotgun (WGS) entry which is preliminary data.</text>
</comment>
<sequence length="406" mass="47807">MSAHQDDAGDYALKLFAKFERAKRTHSKCLAKELAIRDELKRIERRKIELATMRKMNGGQRNVWMENLVENIIIPYSKAWNRKIADRVRGTLPVEIRSMVYSYLLDDDTWEEFDGPFHAVTSVLPLYIGHCRCMKSHRMPRAPQFLYPEYVGAEAALEIVGKLYSSDWFKEKTVYAPIEHLQTRIHNDPFGAGFDLASCIRSLHVTCLVDRYRTPPKVHLPSEACRHTPYERKYIDRGRLKSEFDQMISVLRNKDFRSLEVTLLQRNVRIDVLEEVLETLIDVHRASRKAKIPMHVEWVYYLDYELDEYGEFTRRNLDKFFTQPRYTWKHRHLQFLKEAEMDPLHVKFMNEPSLGLSDNDFVHRMWDADETFDPTDEEDCCAYSGDEDEDEDENGDSEDSSSSELD</sequence>
<protein>
    <submittedName>
        <fullName evidence="1">Uncharacterized protein</fullName>
    </submittedName>
</protein>
<dbReference type="EMBL" id="JAPHNI010000513">
    <property type="protein sequence ID" value="KAJ8110308.1"/>
    <property type="molecule type" value="Genomic_DNA"/>
</dbReference>
<keyword evidence="2" id="KW-1185">Reference proteome</keyword>
<evidence type="ECO:0000313" key="1">
    <source>
        <dbReference type="EMBL" id="KAJ8110308.1"/>
    </source>
</evidence>
<reference evidence="1" key="1">
    <citation type="submission" date="2022-11" db="EMBL/GenBank/DDBJ databases">
        <title>Genome Sequence of Boeremia exigua.</title>
        <authorList>
            <person name="Buettner E."/>
        </authorList>
    </citation>
    <scope>NUCLEOTIDE SEQUENCE</scope>
    <source>
        <strain evidence="1">CU02</strain>
    </source>
</reference>
<dbReference type="Proteomes" id="UP001153331">
    <property type="component" value="Unassembled WGS sequence"/>
</dbReference>
<accession>A0ACC2I5S9</accession>
<evidence type="ECO:0000313" key="2">
    <source>
        <dbReference type="Proteomes" id="UP001153331"/>
    </source>
</evidence>
<organism evidence="1 2">
    <name type="scientific">Boeremia exigua</name>
    <dbReference type="NCBI Taxonomy" id="749465"/>
    <lineage>
        <taxon>Eukaryota</taxon>
        <taxon>Fungi</taxon>
        <taxon>Dikarya</taxon>
        <taxon>Ascomycota</taxon>
        <taxon>Pezizomycotina</taxon>
        <taxon>Dothideomycetes</taxon>
        <taxon>Pleosporomycetidae</taxon>
        <taxon>Pleosporales</taxon>
        <taxon>Pleosporineae</taxon>
        <taxon>Didymellaceae</taxon>
        <taxon>Boeremia</taxon>
    </lineage>
</organism>